<dbReference type="InterPro" id="IPR015422">
    <property type="entry name" value="PyrdxlP-dep_Trfase_small"/>
</dbReference>
<evidence type="ECO:0000313" key="10">
    <source>
        <dbReference type="Proteomes" id="UP000284547"/>
    </source>
</evidence>
<dbReference type="Pfam" id="PF00155">
    <property type="entry name" value="Aminotran_1_2"/>
    <property type="match status" value="1"/>
</dbReference>
<dbReference type="AlphaFoldDB" id="A0A411Z588"/>
<dbReference type="InterPro" id="IPR004839">
    <property type="entry name" value="Aminotransferase_I/II_large"/>
</dbReference>
<feature type="coiled-coil region" evidence="7">
    <location>
        <begin position="299"/>
        <end position="326"/>
    </location>
</feature>
<comment type="caution">
    <text evidence="9">The sequence shown here is derived from an EMBL/GenBank/DDBJ whole genome shotgun (WGS) entry which is preliminary data.</text>
</comment>
<evidence type="ECO:0000313" key="9">
    <source>
        <dbReference type="EMBL" id="RGP38248.1"/>
    </source>
</evidence>
<dbReference type="Proteomes" id="UP000284547">
    <property type="component" value="Unassembled WGS sequence"/>
</dbReference>
<dbReference type="EMBL" id="QWEY01000002">
    <property type="protein sequence ID" value="RGP38248.1"/>
    <property type="molecule type" value="Genomic_DNA"/>
</dbReference>
<evidence type="ECO:0000256" key="1">
    <source>
        <dbReference type="ARBA" id="ARBA00001933"/>
    </source>
</evidence>
<name>A0A411Z588_9RHOB</name>
<keyword evidence="4 9" id="KW-0032">Aminotransferase</keyword>
<comment type="subunit">
    <text evidence="3">Homodimer.</text>
</comment>
<keyword evidence="6" id="KW-0663">Pyridoxal phosphate</keyword>
<evidence type="ECO:0000256" key="3">
    <source>
        <dbReference type="ARBA" id="ARBA00011738"/>
    </source>
</evidence>
<evidence type="ECO:0000256" key="6">
    <source>
        <dbReference type="ARBA" id="ARBA00022898"/>
    </source>
</evidence>
<feature type="domain" description="Aminotransferase class I/classII large" evidence="8">
    <location>
        <begin position="27"/>
        <end position="387"/>
    </location>
</feature>
<dbReference type="SUPFAM" id="SSF53383">
    <property type="entry name" value="PLP-dependent transferases"/>
    <property type="match status" value="1"/>
</dbReference>
<dbReference type="OrthoDB" id="9766445at2"/>
<reference evidence="9 10" key="1">
    <citation type="submission" date="2018-08" db="EMBL/GenBank/DDBJ databases">
        <title>Flavobacterium tibetense sp. nov., isolated from a wetland YonghuCo on Tibetan Plateau.</title>
        <authorList>
            <person name="Phurbu D."/>
            <person name="Lu H."/>
            <person name="Xing P."/>
        </authorList>
    </citation>
    <scope>NUCLEOTIDE SEQUENCE [LARGE SCALE GENOMIC DNA]</scope>
    <source>
        <strain evidence="9 10">DJC</strain>
    </source>
</reference>
<dbReference type="PANTHER" id="PTHR11879:SF22">
    <property type="entry name" value="ASPARTATE AMINOTRANSFERASE, MITOCHONDRIAL"/>
    <property type="match status" value="1"/>
</dbReference>
<dbReference type="GO" id="GO:0004838">
    <property type="term" value="F:L-tyrosine-2-oxoglutarate transaminase activity"/>
    <property type="evidence" value="ECO:0007669"/>
    <property type="project" value="TreeGrafter"/>
</dbReference>
<dbReference type="Gene3D" id="3.90.1150.10">
    <property type="entry name" value="Aspartate Aminotransferase, domain 1"/>
    <property type="match status" value="1"/>
</dbReference>
<evidence type="ECO:0000256" key="7">
    <source>
        <dbReference type="SAM" id="Coils"/>
    </source>
</evidence>
<evidence type="ECO:0000256" key="5">
    <source>
        <dbReference type="ARBA" id="ARBA00022679"/>
    </source>
</evidence>
<keyword evidence="5 9" id="KW-0808">Transferase</keyword>
<dbReference type="RefSeq" id="WP_118150299.1">
    <property type="nucleotide sequence ID" value="NZ_QWEY01000002.1"/>
</dbReference>
<comment type="similarity">
    <text evidence="2">Belongs to the class-I pyridoxal-phosphate-dependent aminotransferase family.</text>
</comment>
<comment type="cofactor">
    <cofactor evidence="1">
        <name>pyridoxal 5'-phosphate</name>
        <dbReference type="ChEBI" id="CHEBI:597326"/>
    </cofactor>
</comment>
<dbReference type="InterPro" id="IPR000796">
    <property type="entry name" value="Asp_trans"/>
</dbReference>
<dbReference type="NCBIfam" id="NF006719">
    <property type="entry name" value="PRK09257.1"/>
    <property type="match status" value="1"/>
</dbReference>
<keyword evidence="7" id="KW-0175">Coiled coil</keyword>
<accession>A0A411Z588</accession>
<dbReference type="GO" id="GO:0005829">
    <property type="term" value="C:cytosol"/>
    <property type="evidence" value="ECO:0007669"/>
    <property type="project" value="TreeGrafter"/>
</dbReference>
<keyword evidence="10" id="KW-1185">Reference proteome</keyword>
<dbReference type="CDD" id="cd00609">
    <property type="entry name" value="AAT_like"/>
    <property type="match status" value="1"/>
</dbReference>
<dbReference type="PRINTS" id="PR00799">
    <property type="entry name" value="TRANSAMINASE"/>
</dbReference>
<evidence type="ECO:0000256" key="2">
    <source>
        <dbReference type="ARBA" id="ARBA00007441"/>
    </source>
</evidence>
<sequence>MLEVLNPQPQDKILQLIAMYRDDPRDTKIDLGVGVYKDATGLTPVMRAVKAAEKKLWEVEVTKSYTGLAGEPAYNAAMVGMILGEGFADRAASVATPGGTGAIRQALELIRMASPGATVWLSNPTWPNHPSIIRYLGMKMAEYRYFDAETRGVDFAGVLEDLGRVAKGDIVLLHGCCHNPTGANFTADQWAQVADVLEARGAIPFIDLAYQGFGDGLEEDAAATRMIAARFPEVLIAASCSKNFGIYRERTGVLIALTEPARRAVVQGNLAYLNRQNYSFPPDHGARLVTMILEDDALRADWKAELEEVRLNMLSLRKALAEELRRATNSDRFDFVADHRGMFSRLGLTETQVNVLRDDHGIYMVGDSRINIAGLNARTVPILAAAIAKVSG</sequence>
<dbReference type="Gene3D" id="3.40.640.10">
    <property type="entry name" value="Type I PLP-dependent aspartate aminotransferase-like (Major domain)"/>
    <property type="match status" value="1"/>
</dbReference>
<dbReference type="GO" id="GO:0030170">
    <property type="term" value="F:pyridoxal phosphate binding"/>
    <property type="evidence" value="ECO:0007669"/>
    <property type="project" value="InterPro"/>
</dbReference>
<protein>
    <submittedName>
        <fullName evidence="9">Aspartate/tyrosine/aromatic aminotransferase</fullName>
    </submittedName>
</protein>
<dbReference type="PANTHER" id="PTHR11879">
    <property type="entry name" value="ASPARTATE AMINOTRANSFERASE"/>
    <property type="match status" value="1"/>
</dbReference>
<evidence type="ECO:0000259" key="8">
    <source>
        <dbReference type="Pfam" id="PF00155"/>
    </source>
</evidence>
<dbReference type="GO" id="GO:0042802">
    <property type="term" value="F:identical protein binding"/>
    <property type="evidence" value="ECO:0007669"/>
    <property type="project" value="TreeGrafter"/>
</dbReference>
<dbReference type="InterPro" id="IPR015424">
    <property type="entry name" value="PyrdxlP-dep_Trfase"/>
</dbReference>
<gene>
    <name evidence="9" type="ORF">D1012_05320</name>
</gene>
<dbReference type="GO" id="GO:0004069">
    <property type="term" value="F:L-aspartate:2-oxoglutarate aminotransferase activity"/>
    <property type="evidence" value="ECO:0007669"/>
    <property type="project" value="TreeGrafter"/>
</dbReference>
<proteinExistence type="inferred from homology"/>
<evidence type="ECO:0000256" key="4">
    <source>
        <dbReference type="ARBA" id="ARBA00022576"/>
    </source>
</evidence>
<organism evidence="9 10">
    <name type="scientific">Pseudotabrizicola alkalilacus</name>
    <dbReference type="NCBI Taxonomy" id="2305252"/>
    <lineage>
        <taxon>Bacteria</taxon>
        <taxon>Pseudomonadati</taxon>
        <taxon>Pseudomonadota</taxon>
        <taxon>Alphaproteobacteria</taxon>
        <taxon>Rhodobacterales</taxon>
        <taxon>Paracoccaceae</taxon>
        <taxon>Pseudotabrizicola</taxon>
    </lineage>
</organism>
<dbReference type="GO" id="GO:0033585">
    <property type="term" value="P:L-phenylalanine biosynthetic process from chorismate via phenylpyruvate"/>
    <property type="evidence" value="ECO:0007669"/>
    <property type="project" value="TreeGrafter"/>
</dbReference>
<dbReference type="InterPro" id="IPR015421">
    <property type="entry name" value="PyrdxlP-dep_Trfase_major"/>
</dbReference>